<evidence type="ECO:0000259" key="1">
    <source>
        <dbReference type="Pfam" id="PF00326"/>
    </source>
</evidence>
<dbReference type="RefSeq" id="WP_010850410.1">
    <property type="nucleotide sequence ID" value="NZ_HF570956.1"/>
</dbReference>
<organism evidence="2 3">
    <name type="scientific">Phycicoccus elongatus Lp2</name>
    <dbReference type="NCBI Taxonomy" id="1193181"/>
    <lineage>
        <taxon>Bacteria</taxon>
        <taxon>Bacillati</taxon>
        <taxon>Actinomycetota</taxon>
        <taxon>Actinomycetes</taxon>
        <taxon>Micrococcales</taxon>
        <taxon>Intrasporangiaceae</taxon>
        <taxon>Phycicoccus</taxon>
    </lineage>
</organism>
<dbReference type="eggNOG" id="COG1506">
    <property type="taxonomic scope" value="Bacteria"/>
</dbReference>
<keyword evidence="3" id="KW-1185">Reference proteome</keyword>
<dbReference type="GO" id="GO:0006508">
    <property type="term" value="P:proteolysis"/>
    <property type="evidence" value="ECO:0007669"/>
    <property type="project" value="InterPro"/>
</dbReference>
<dbReference type="AlphaFoldDB" id="N0E408"/>
<evidence type="ECO:0000313" key="3">
    <source>
        <dbReference type="Proteomes" id="UP000013167"/>
    </source>
</evidence>
<comment type="caution">
    <text evidence="2">The sequence shown here is derived from an EMBL/GenBank/DDBJ whole genome shotgun (WGS) entry which is preliminary data.</text>
</comment>
<dbReference type="HOGENOM" id="CLU_012236_1_0_11"/>
<accession>N0E408</accession>
<feature type="domain" description="Peptidase S9 prolyl oligopeptidase catalytic" evidence="1">
    <location>
        <begin position="420"/>
        <end position="622"/>
    </location>
</feature>
<name>N0E408_9MICO</name>
<dbReference type="GO" id="GO:0008236">
    <property type="term" value="F:serine-type peptidase activity"/>
    <property type="evidence" value="ECO:0007669"/>
    <property type="project" value="InterPro"/>
</dbReference>
<proteinExistence type="predicted"/>
<dbReference type="Gene3D" id="3.40.50.1820">
    <property type="entry name" value="alpha/beta hydrolase"/>
    <property type="match status" value="1"/>
</dbReference>
<dbReference type="SUPFAM" id="SSF82171">
    <property type="entry name" value="DPP6 N-terminal domain-like"/>
    <property type="match status" value="1"/>
</dbReference>
<dbReference type="EMBL" id="CAIZ01000129">
    <property type="protein sequence ID" value="CCH70561.1"/>
    <property type="molecule type" value="Genomic_DNA"/>
</dbReference>
<protein>
    <submittedName>
        <fullName evidence="2">Putative peptidase</fullName>
    </submittedName>
</protein>
<dbReference type="SUPFAM" id="SSF53474">
    <property type="entry name" value="alpha/beta-Hydrolases"/>
    <property type="match status" value="1"/>
</dbReference>
<dbReference type="STRING" id="1193181.BN10_590078"/>
<dbReference type="OrthoDB" id="128799at2"/>
<evidence type="ECO:0000313" key="2">
    <source>
        <dbReference type="EMBL" id="CCH70561.1"/>
    </source>
</evidence>
<dbReference type="Pfam" id="PF00326">
    <property type="entry name" value="Peptidase_S9"/>
    <property type="match status" value="1"/>
</dbReference>
<dbReference type="InterPro" id="IPR029058">
    <property type="entry name" value="AB_hydrolase_fold"/>
</dbReference>
<sequence>MATLPHGTWPSPIPASALTARQARIDEVRVDGESTYWLESRPWEKGRTALVRHDSSGSADVLPEPWNCRSRVHEYGGGSYAVRDGLVVFCEFTTTRVLRLDPGATEPVPLTPEGEVRYGGLVLAGEQVFAVREDHRGDGAPVNELVRLDLHGDNPDGGVVVARGSDFVSRPAVNTEGTAIAWIAWDHPNMPWDSTRLVVADLTTDGAGSPQVIAGGDGISVAQPQFADDGTLWFISDESGWWNLHRWDGGHATRVHPIDADLAQPQWVLGMVDYALLPDGRVLTRRWVDEYSRLAVLDPARDTLTDLDDEGVMFDHLVAIGSEVAFRRGLADRLPEVVRGPLDGDRTIVASSAPERPDPAYVSRAEARTWTNDAGRDAHGLLYRPVNPEVSAPEGERPPLLVFVHGGPTSRAEPAYATLVHFWTTRGFAVLDVNHGGSTGYGRAYRERLVGQWGVVDIDDCVSGAKALADEGIVDGSRLAIRGGSAGGYTTLRALTSSTAFTAGTSYFGISDLRALLSDDHKFESHYTITLVAPWPEGESVYVDRSPLFHIDDLHGELLLLQGADDLVVPVAQAQLMADAMTAAGKEVDIVIYDGEGHGFRRAETIIDSLERELSHYQKAFGLGPVS</sequence>
<dbReference type="InterPro" id="IPR001375">
    <property type="entry name" value="Peptidase_S9_cat"/>
</dbReference>
<dbReference type="InterPro" id="IPR050585">
    <property type="entry name" value="Xaa-Pro_dipeptidyl-ppase/CocE"/>
</dbReference>
<gene>
    <name evidence="2" type="ORF">BN10_590078</name>
</gene>
<reference evidence="2 3" key="1">
    <citation type="journal article" date="2013" name="ISME J.">
        <title>A metabolic model for members of the genus Tetrasphaera involved in enhanced biological phosphorus removal.</title>
        <authorList>
            <person name="Kristiansen R."/>
            <person name="Nguyen H.T.T."/>
            <person name="Saunders A.M."/>
            <person name="Nielsen J.L."/>
            <person name="Wimmer R."/>
            <person name="Le V.Q."/>
            <person name="McIlroy S.J."/>
            <person name="Petrovski S."/>
            <person name="Seviour R.J."/>
            <person name="Calteau A."/>
            <person name="Nielsen K.L."/>
            <person name="Nielsen P.H."/>
        </authorList>
    </citation>
    <scope>NUCLEOTIDE SEQUENCE [LARGE SCALE GENOMIC DNA]</scope>
    <source>
        <strain evidence="2 3">Lp2</strain>
    </source>
</reference>
<dbReference type="PANTHER" id="PTHR43056">
    <property type="entry name" value="PEPTIDASE S9 PROLYL OLIGOPEPTIDASE"/>
    <property type="match status" value="1"/>
</dbReference>
<dbReference type="PANTHER" id="PTHR43056:SF5">
    <property type="entry name" value="PEPTIDASE S9 PROLYL OLIGOPEPTIDASE CATALYTIC DOMAIN-CONTAINING PROTEIN"/>
    <property type="match status" value="1"/>
</dbReference>
<dbReference type="Proteomes" id="UP000013167">
    <property type="component" value="Unassembled WGS sequence"/>
</dbReference>